<dbReference type="InterPro" id="IPR050993">
    <property type="entry name" value="Isochorismatase_domain"/>
</dbReference>
<organism evidence="3 4">
    <name type="scientific">Cardiosporidium cionae</name>
    <dbReference type="NCBI Taxonomy" id="476202"/>
    <lineage>
        <taxon>Eukaryota</taxon>
        <taxon>Sar</taxon>
        <taxon>Alveolata</taxon>
        <taxon>Apicomplexa</taxon>
        <taxon>Aconoidasida</taxon>
        <taxon>Nephromycida</taxon>
        <taxon>Cardiosporidium</taxon>
    </lineage>
</organism>
<dbReference type="SUPFAM" id="SSF52499">
    <property type="entry name" value="Isochorismatase-like hydrolases"/>
    <property type="match status" value="1"/>
</dbReference>
<comment type="similarity">
    <text evidence="1">Belongs to the isochorismatase family.</text>
</comment>
<name>A0ABQ7JD64_9APIC</name>
<evidence type="ECO:0000256" key="1">
    <source>
        <dbReference type="ARBA" id="ARBA00006336"/>
    </source>
</evidence>
<dbReference type="Proteomes" id="UP000823046">
    <property type="component" value="Unassembled WGS sequence"/>
</dbReference>
<protein>
    <submittedName>
        <fullName evidence="3">Isochorismatase domain-containing protein 1</fullName>
    </submittedName>
</protein>
<evidence type="ECO:0000313" key="4">
    <source>
        <dbReference type="Proteomes" id="UP000823046"/>
    </source>
</evidence>
<proteinExistence type="inferred from homology"/>
<dbReference type="PANTHER" id="PTHR14119">
    <property type="entry name" value="HYDROLASE"/>
    <property type="match status" value="1"/>
</dbReference>
<accession>A0ABQ7JD64</accession>
<comment type="caution">
    <text evidence="3">The sequence shown here is derived from an EMBL/GenBank/DDBJ whole genome shotgun (WGS) entry which is preliminary data.</text>
</comment>
<keyword evidence="4" id="KW-1185">Reference proteome</keyword>
<sequence length="245" mass="28093">MAEKAFNYMHILTLHFIFWSKTFALNWKNRLLFASALSICPSTAFSGDVSFDYFNFVPAQERFRQLIFQMPDVIHAANLMIESSKILGIPLVVTEQYPKALGHTVQELDITEAWKEEKLHFSMFTPKLQDFMKTIKRNQVCLFGIETHVCIQQTALDLLENNFDVHLLVDGTSSQSIFEFLLALTLLCRPLDRSVAIRRLESSGALLTTSETVLFELLGHSKHTHFKEISKLLRIPRENPTLSSL</sequence>
<reference evidence="3 4" key="1">
    <citation type="journal article" date="2020" name="bioRxiv">
        <title>Metabolic contributions of an alphaproteobacterial endosymbiont in the apicomplexan Cardiosporidium cionae.</title>
        <authorList>
            <person name="Hunter E.S."/>
            <person name="Paight C.J."/>
            <person name="Lane C.E."/>
        </authorList>
    </citation>
    <scope>NUCLEOTIDE SEQUENCE [LARGE SCALE GENOMIC DNA]</scope>
    <source>
        <strain evidence="3">ESH_2018</strain>
    </source>
</reference>
<dbReference type="InterPro" id="IPR036380">
    <property type="entry name" value="Isochorismatase-like_sf"/>
</dbReference>
<dbReference type="Pfam" id="PF00857">
    <property type="entry name" value="Isochorismatase"/>
    <property type="match status" value="1"/>
</dbReference>
<dbReference type="InterPro" id="IPR000868">
    <property type="entry name" value="Isochorismatase-like_dom"/>
</dbReference>
<gene>
    <name evidence="3" type="ORF">IE077_001351</name>
</gene>
<dbReference type="PANTHER" id="PTHR14119:SF3">
    <property type="entry name" value="ISOCHORISMATASE DOMAIN-CONTAINING PROTEIN 2"/>
    <property type="match status" value="1"/>
</dbReference>
<feature type="domain" description="Isochorismatase-like" evidence="2">
    <location>
        <begin position="60"/>
        <end position="211"/>
    </location>
</feature>
<evidence type="ECO:0000313" key="3">
    <source>
        <dbReference type="EMBL" id="KAF8821938.1"/>
    </source>
</evidence>
<dbReference type="EMBL" id="JADAQX010000107">
    <property type="protein sequence ID" value="KAF8821938.1"/>
    <property type="molecule type" value="Genomic_DNA"/>
</dbReference>
<dbReference type="Gene3D" id="3.40.50.850">
    <property type="entry name" value="Isochorismatase-like"/>
    <property type="match status" value="1"/>
</dbReference>
<evidence type="ECO:0000259" key="2">
    <source>
        <dbReference type="Pfam" id="PF00857"/>
    </source>
</evidence>